<sequence>MFQTCLNKQSQIKELFSTCSTPEDRYQKIIEFGRQQANLTDLEKVPTNLVKGCQSQMYLSSSLVNGQIFFRAESDALISAGLAALLVKVYSGETPETVLKCPPTYLDELGISASLTPSRANGLYSMHLRMKQDALKWLINVEKTIG</sequence>
<dbReference type="PATRIC" id="fig|362787.3.peg.667"/>
<name>A0A0C1H642_9BACT</name>
<dbReference type="RefSeq" id="WP_011175142.1">
    <property type="nucleotide sequence ID" value="NZ_JSAN01000044.1"/>
</dbReference>
<accession>A0A0C1H642</accession>
<evidence type="ECO:0000256" key="1">
    <source>
        <dbReference type="ARBA" id="ARBA00010282"/>
    </source>
</evidence>
<dbReference type="PANTHER" id="PTHR43597">
    <property type="entry name" value="SULFUR ACCEPTOR PROTEIN CSDE"/>
    <property type="match status" value="1"/>
</dbReference>
<dbReference type="PANTHER" id="PTHR43597:SF5">
    <property type="entry name" value="SUFE-LIKE PROTEIN 2, CHLOROPLASTIC"/>
    <property type="match status" value="1"/>
</dbReference>
<comment type="similarity">
    <text evidence="1">Belongs to the SufE family.</text>
</comment>
<reference evidence="3 4" key="1">
    <citation type="journal article" date="2014" name="Mol. Biol. Evol.">
        <title>Massive expansion of Ubiquitination-related gene families within the Chlamydiae.</title>
        <authorList>
            <person name="Domman D."/>
            <person name="Collingro A."/>
            <person name="Lagkouvardos I."/>
            <person name="Gehre L."/>
            <person name="Weinmaier T."/>
            <person name="Rattei T."/>
            <person name="Subtil A."/>
            <person name="Horn M."/>
        </authorList>
    </citation>
    <scope>NUCLEOTIDE SEQUENCE [LARGE SCALE GENOMIC DNA]</scope>
    <source>
        <strain evidence="3 4">EI2</strain>
    </source>
</reference>
<dbReference type="InterPro" id="IPR003808">
    <property type="entry name" value="Fe-S_metab-assoc_dom"/>
</dbReference>
<evidence type="ECO:0000313" key="3">
    <source>
        <dbReference type="EMBL" id="KIC72939.1"/>
    </source>
</evidence>
<dbReference type="SUPFAM" id="SSF82649">
    <property type="entry name" value="SufE/NifU"/>
    <property type="match status" value="1"/>
</dbReference>
<feature type="domain" description="Fe-S metabolism associated" evidence="2">
    <location>
        <begin position="14"/>
        <end position="132"/>
    </location>
</feature>
<dbReference type="AlphaFoldDB" id="A0A0C1H642"/>
<organism evidence="3 4">
    <name type="scientific">Candidatus Protochlamydia amoebophila</name>
    <dbReference type="NCBI Taxonomy" id="362787"/>
    <lineage>
        <taxon>Bacteria</taxon>
        <taxon>Pseudomonadati</taxon>
        <taxon>Chlamydiota</taxon>
        <taxon>Chlamydiia</taxon>
        <taxon>Parachlamydiales</taxon>
        <taxon>Parachlamydiaceae</taxon>
        <taxon>Candidatus Protochlamydia</taxon>
    </lineage>
</organism>
<protein>
    <submittedName>
        <fullName evidence="3">Putative SufE-like protein</fullName>
    </submittedName>
</protein>
<dbReference type="OMA" id="DWMQRYE"/>
<evidence type="ECO:0000313" key="4">
    <source>
        <dbReference type="Proteomes" id="UP000031465"/>
    </source>
</evidence>
<proteinExistence type="inferred from homology"/>
<gene>
    <name evidence="3" type="ORF">DB44_BX00080</name>
</gene>
<evidence type="ECO:0000259" key="2">
    <source>
        <dbReference type="Pfam" id="PF02657"/>
    </source>
</evidence>
<comment type="caution">
    <text evidence="3">The sequence shown here is derived from an EMBL/GenBank/DDBJ whole genome shotgun (WGS) entry which is preliminary data.</text>
</comment>
<dbReference type="Proteomes" id="UP000031465">
    <property type="component" value="Unassembled WGS sequence"/>
</dbReference>
<dbReference type="Gene3D" id="3.90.1010.10">
    <property type="match status" value="1"/>
</dbReference>
<dbReference type="Pfam" id="PF02657">
    <property type="entry name" value="SufE"/>
    <property type="match status" value="1"/>
</dbReference>
<dbReference type="EMBL" id="JSAN01000044">
    <property type="protein sequence ID" value="KIC72939.1"/>
    <property type="molecule type" value="Genomic_DNA"/>
</dbReference>